<feature type="compositionally biased region" description="Basic and acidic residues" evidence="9">
    <location>
        <begin position="147"/>
        <end position="157"/>
    </location>
</feature>
<accession>A0ABM9APQ6</accession>
<keyword evidence="8" id="KW-0408">Iron</keyword>
<dbReference type="EMBL" id="CAKLPY010000001">
    <property type="protein sequence ID" value="CAH0995734.1"/>
    <property type="molecule type" value="Genomic_DNA"/>
</dbReference>
<evidence type="ECO:0000256" key="1">
    <source>
        <dbReference type="ARBA" id="ARBA00003196"/>
    </source>
</evidence>
<evidence type="ECO:0000256" key="4">
    <source>
        <dbReference type="ARBA" id="ARBA00022531"/>
    </source>
</evidence>
<evidence type="ECO:0000256" key="7">
    <source>
        <dbReference type="ARBA" id="ARBA00022982"/>
    </source>
</evidence>
<gene>
    <name evidence="10" type="ORF">EMA8858_01859</name>
</gene>
<evidence type="ECO:0000256" key="8">
    <source>
        <dbReference type="ARBA" id="ARBA00023004"/>
    </source>
</evidence>
<organism evidence="10 11">
    <name type="scientific">Emticicia aquatica</name>
    <dbReference type="NCBI Taxonomy" id="1681835"/>
    <lineage>
        <taxon>Bacteria</taxon>
        <taxon>Pseudomonadati</taxon>
        <taxon>Bacteroidota</taxon>
        <taxon>Cytophagia</taxon>
        <taxon>Cytophagales</taxon>
        <taxon>Leadbetterellaceae</taxon>
        <taxon>Emticicia</taxon>
    </lineage>
</organism>
<dbReference type="InterPro" id="IPR003158">
    <property type="entry name" value="Photosyn_RC_cyt_c-su"/>
</dbReference>
<protein>
    <recommendedName>
        <fullName evidence="2">Photosynthetic reaction center cytochrome c subunit</fullName>
    </recommendedName>
</protein>
<dbReference type="SUPFAM" id="SSF48695">
    <property type="entry name" value="Multiheme cytochromes"/>
    <property type="match status" value="1"/>
</dbReference>
<dbReference type="InterPro" id="IPR036280">
    <property type="entry name" value="Multihaem_cyt_sf"/>
</dbReference>
<evidence type="ECO:0000313" key="10">
    <source>
        <dbReference type="EMBL" id="CAH0995734.1"/>
    </source>
</evidence>
<keyword evidence="4" id="KW-0602">Photosynthesis</keyword>
<sequence length="177" mass="20056">MKIFVPILFVFIGITSFISMNNQTSNQPASVVLKDTLMLDREKYLSFLKDSLKGKESLPADSVFKNIKSLKGKSTEQLLSIMNNWGHALGVTCKFCHEMNNWASEKSRNHLRTREMIVMNDRLNRDLLSQMKGFRQPVTMGCISCHNEMKEPPHDGPRPQGPRPRPEGGGQPNTPKN</sequence>
<dbReference type="InterPro" id="IPR023119">
    <property type="entry name" value="Multihaem_cyt_PRC_cyt_su-like"/>
</dbReference>
<evidence type="ECO:0000256" key="3">
    <source>
        <dbReference type="ARBA" id="ARBA00022448"/>
    </source>
</evidence>
<keyword evidence="7" id="KW-0249">Electron transport</keyword>
<proteinExistence type="predicted"/>
<comment type="function">
    <text evidence="1">The reaction center of purple bacteria contains a tightly bound cytochrome molecule which re-reduces the photo oxidized primary electron donor.</text>
</comment>
<feature type="region of interest" description="Disordered" evidence="9">
    <location>
        <begin position="145"/>
        <end position="177"/>
    </location>
</feature>
<keyword evidence="5" id="KW-0349">Heme</keyword>
<dbReference type="Gene3D" id="1.10.468.10">
    <property type="entry name" value="Photosynthetic Reaction Center, subunit C, domain 2"/>
    <property type="match status" value="1"/>
</dbReference>
<evidence type="ECO:0000256" key="9">
    <source>
        <dbReference type="SAM" id="MobiDB-lite"/>
    </source>
</evidence>
<evidence type="ECO:0000313" key="11">
    <source>
        <dbReference type="Proteomes" id="UP000837932"/>
    </source>
</evidence>
<dbReference type="Proteomes" id="UP000837932">
    <property type="component" value="Unassembled WGS sequence"/>
</dbReference>
<keyword evidence="3" id="KW-0813">Transport</keyword>
<name>A0ABM9APQ6_9BACT</name>
<dbReference type="RefSeq" id="WP_238806277.1">
    <property type="nucleotide sequence ID" value="NZ_CAKLPY010000001.1"/>
</dbReference>
<comment type="caution">
    <text evidence="10">The sequence shown here is derived from an EMBL/GenBank/DDBJ whole genome shotgun (WGS) entry which is preliminary data.</text>
</comment>
<keyword evidence="6" id="KW-0479">Metal-binding</keyword>
<keyword evidence="11" id="KW-1185">Reference proteome</keyword>
<dbReference type="Pfam" id="PF02276">
    <property type="entry name" value="CytoC_RC"/>
    <property type="match status" value="1"/>
</dbReference>
<evidence type="ECO:0000256" key="5">
    <source>
        <dbReference type="ARBA" id="ARBA00022617"/>
    </source>
</evidence>
<evidence type="ECO:0000256" key="6">
    <source>
        <dbReference type="ARBA" id="ARBA00022723"/>
    </source>
</evidence>
<reference evidence="10" key="1">
    <citation type="submission" date="2021-12" db="EMBL/GenBank/DDBJ databases">
        <authorList>
            <person name="Rodrigo-Torres L."/>
            <person name="Arahal R. D."/>
            <person name="Lucena T."/>
        </authorList>
    </citation>
    <scope>NUCLEOTIDE SEQUENCE</scope>
    <source>
        <strain evidence="10">CECT 8858</strain>
    </source>
</reference>
<evidence type="ECO:0000256" key="2">
    <source>
        <dbReference type="ARBA" id="ARBA00015978"/>
    </source>
</evidence>